<comment type="similarity">
    <text evidence="2">Belongs to the major facilitator superfamily. Proton-dependent oligopeptide transporter (POT/PTR) (TC 2.A.17) family.</text>
</comment>
<proteinExistence type="inferred from homology"/>
<feature type="non-terminal residue" evidence="7">
    <location>
        <position position="427"/>
    </location>
</feature>
<dbReference type="Proteomes" id="UP001370490">
    <property type="component" value="Unassembled WGS sequence"/>
</dbReference>
<sequence>MWADILAMYALWMMMTYLTNVWKLDLTHAAAIINVFMGVVGILPIGTAFLVDTLLGNFWMLLLSSLSYSMVGFSLSCLLRSFQICLSSFGYRLEYCLLIVRSHGSQGLGFLSMSTPPVLSKATHTCSAYEPECIGNTQKILFYLSLALIAVGLAGHVTSLVPFMAEQTTLGEEEDEIDMEKEFPWLCAGSFAVILVPIIGAISLPYIHPWSVRFGIPAILTLVATLLFLSGSCSYYFVGPQGSSLPTIFRVLLASVSKLRHRCPQDANQLYEIRNADIYSVPHTCGLRCLDKAAIIVPSDLEHPERSRWRLCRVTEVEETKSMIRMIPMWMTFIICGIVISIGNTYFIEQANHMSRKVGHLKVPLPILLLFQDIAKTHFTKYFFAFIGIIGSSGSRKYAAPIGIATSMIFAVLCCITAAKVETRRLD</sequence>
<comment type="subcellular location">
    <subcellularLocation>
        <location evidence="1">Membrane</location>
        <topology evidence="1">Multi-pass membrane protein</topology>
    </subcellularLocation>
</comment>
<evidence type="ECO:0000256" key="5">
    <source>
        <dbReference type="ARBA" id="ARBA00023136"/>
    </source>
</evidence>
<name>A0AAN8ZJD5_9MAGN</name>
<dbReference type="GO" id="GO:0022857">
    <property type="term" value="F:transmembrane transporter activity"/>
    <property type="evidence" value="ECO:0007669"/>
    <property type="project" value="InterPro"/>
</dbReference>
<keyword evidence="8" id="KW-1185">Reference proteome</keyword>
<feature type="transmembrane region" description="Helical" evidence="6">
    <location>
        <begin position="327"/>
        <end position="347"/>
    </location>
</feature>
<keyword evidence="5 6" id="KW-0472">Membrane</keyword>
<feature type="transmembrane region" description="Helical" evidence="6">
    <location>
        <begin position="29"/>
        <end position="51"/>
    </location>
</feature>
<dbReference type="Gene3D" id="1.20.1250.20">
    <property type="entry name" value="MFS general substrate transporter like domains"/>
    <property type="match status" value="1"/>
</dbReference>
<gene>
    <name evidence="7" type="ORF">RJ641_024631</name>
</gene>
<feature type="transmembrane region" description="Helical" evidence="6">
    <location>
        <begin position="183"/>
        <end position="207"/>
    </location>
</feature>
<feature type="transmembrane region" description="Helical" evidence="6">
    <location>
        <begin position="214"/>
        <end position="238"/>
    </location>
</feature>
<feature type="transmembrane region" description="Helical" evidence="6">
    <location>
        <begin position="367"/>
        <end position="392"/>
    </location>
</feature>
<evidence type="ECO:0000256" key="4">
    <source>
        <dbReference type="ARBA" id="ARBA00022989"/>
    </source>
</evidence>
<protein>
    <submittedName>
        <fullName evidence="7">Proton-dependent oligopeptide transporter family</fullName>
    </submittedName>
</protein>
<evidence type="ECO:0000256" key="3">
    <source>
        <dbReference type="ARBA" id="ARBA00022692"/>
    </source>
</evidence>
<dbReference type="InterPro" id="IPR036259">
    <property type="entry name" value="MFS_trans_sf"/>
</dbReference>
<organism evidence="7 8">
    <name type="scientific">Dillenia turbinata</name>
    <dbReference type="NCBI Taxonomy" id="194707"/>
    <lineage>
        <taxon>Eukaryota</taxon>
        <taxon>Viridiplantae</taxon>
        <taxon>Streptophyta</taxon>
        <taxon>Embryophyta</taxon>
        <taxon>Tracheophyta</taxon>
        <taxon>Spermatophyta</taxon>
        <taxon>Magnoliopsida</taxon>
        <taxon>eudicotyledons</taxon>
        <taxon>Gunneridae</taxon>
        <taxon>Pentapetalae</taxon>
        <taxon>Dilleniales</taxon>
        <taxon>Dilleniaceae</taxon>
        <taxon>Dillenia</taxon>
    </lineage>
</organism>
<evidence type="ECO:0000313" key="7">
    <source>
        <dbReference type="EMBL" id="KAK6943529.1"/>
    </source>
</evidence>
<feature type="transmembrane region" description="Helical" evidence="6">
    <location>
        <begin position="57"/>
        <end position="79"/>
    </location>
</feature>
<comment type="caution">
    <text evidence="7">The sequence shown here is derived from an EMBL/GenBank/DDBJ whole genome shotgun (WGS) entry which is preliminary data.</text>
</comment>
<dbReference type="PANTHER" id="PTHR11654">
    <property type="entry name" value="OLIGOPEPTIDE TRANSPORTER-RELATED"/>
    <property type="match status" value="1"/>
</dbReference>
<dbReference type="AlphaFoldDB" id="A0AAN8ZJD5"/>
<feature type="transmembrane region" description="Helical" evidence="6">
    <location>
        <begin position="6"/>
        <end position="22"/>
    </location>
</feature>
<evidence type="ECO:0000256" key="1">
    <source>
        <dbReference type="ARBA" id="ARBA00004141"/>
    </source>
</evidence>
<dbReference type="Pfam" id="PF00854">
    <property type="entry name" value="PTR2"/>
    <property type="match status" value="1"/>
</dbReference>
<dbReference type="InterPro" id="IPR000109">
    <property type="entry name" value="POT_fam"/>
</dbReference>
<evidence type="ECO:0000256" key="2">
    <source>
        <dbReference type="ARBA" id="ARBA00005982"/>
    </source>
</evidence>
<dbReference type="EMBL" id="JBAMMX010000003">
    <property type="protein sequence ID" value="KAK6943529.1"/>
    <property type="molecule type" value="Genomic_DNA"/>
</dbReference>
<accession>A0AAN8ZJD5</accession>
<feature type="transmembrane region" description="Helical" evidence="6">
    <location>
        <begin position="140"/>
        <end position="163"/>
    </location>
</feature>
<dbReference type="GO" id="GO:0016020">
    <property type="term" value="C:membrane"/>
    <property type="evidence" value="ECO:0007669"/>
    <property type="project" value="UniProtKB-SubCell"/>
</dbReference>
<reference evidence="7 8" key="1">
    <citation type="submission" date="2023-12" db="EMBL/GenBank/DDBJ databases">
        <title>A high-quality genome assembly for Dillenia turbinata (Dilleniales).</title>
        <authorList>
            <person name="Chanderbali A."/>
        </authorList>
    </citation>
    <scope>NUCLEOTIDE SEQUENCE [LARGE SCALE GENOMIC DNA]</scope>
    <source>
        <strain evidence="7">LSX21</strain>
        <tissue evidence="7">Leaf</tissue>
    </source>
</reference>
<keyword evidence="3 6" id="KW-0812">Transmembrane</keyword>
<keyword evidence="4 6" id="KW-1133">Transmembrane helix</keyword>
<evidence type="ECO:0000256" key="6">
    <source>
        <dbReference type="SAM" id="Phobius"/>
    </source>
</evidence>
<evidence type="ECO:0000313" key="8">
    <source>
        <dbReference type="Proteomes" id="UP001370490"/>
    </source>
</evidence>
<feature type="transmembrane region" description="Helical" evidence="6">
    <location>
        <begin position="398"/>
        <end position="419"/>
    </location>
</feature>